<dbReference type="EMBL" id="CR382125">
    <property type="protein sequence ID" value="CAG99745.1"/>
    <property type="molecule type" value="Genomic_DNA"/>
</dbReference>
<dbReference type="KEGG" id="kla:KLLA0_E15709g"/>
<dbReference type="SUPFAM" id="SSF48403">
    <property type="entry name" value="Ankyrin repeat"/>
    <property type="match status" value="1"/>
</dbReference>
<dbReference type="PROSITE" id="PS50088">
    <property type="entry name" value="ANK_REPEAT"/>
    <property type="match status" value="4"/>
</dbReference>
<dbReference type="InterPro" id="IPR002110">
    <property type="entry name" value="Ankyrin_rpt"/>
</dbReference>
<dbReference type="FunCoup" id="Q6CN31">
    <property type="interactions" value="196"/>
</dbReference>
<gene>
    <name evidence="4" type="ORF">KLLA0_E15709g</name>
</gene>
<keyword evidence="5" id="KW-1185">Reference proteome</keyword>
<evidence type="ECO:0000313" key="4">
    <source>
        <dbReference type="EMBL" id="CAG99745.1"/>
    </source>
</evidence>
<dbReference type="SMART" id="SM00248">
    <property type="entry name" value="ANK"/>
    <property type="match status" value="6"/>
</dbReference>
<protein>
    <submittedName>
        <fullName evidence="4">KLLA0E15709p</fullName>
    </submittedName>
</protein>
<dbReference type="Pfam" id="PF12796">
    <property type="entry name" value="Ank_2"/>
    <property type="match status" value="2"/>
</dbReference>
<name>Q6CN31_KLULA</name>
<dbReference type="GO" id="GO:0005634">
    <property type="term" value="C:nucleus"/>
    <property type="evidence" value="ECO:0007669"/>
    <property type="project" value="TreeGrafter"/>
</dbReference>
<evidence type="ECO:0000256" key="3">
    <source>
        <dbReference type="PROSITE-ProRule" id="PRU00023"/>
    </source>
</evidence>
<feature type="repeat" description="ANK" evidence="3">
    <location>
        <begin position="107"/>
        <end position="139"/>
    </location>
</feature>
<feature type="repeat" description="ANK" evidence="3">
    <location>
        <begin position="72"/>
        <end position="104"/>
    </location>
</feature>
<organism evidence="4 5">
    <name type="scientific">Kluyveromyces lactis (strain ATCC 8585 / CBS 2359 / DSM 70799 / NBRC 1267 / NRRL Y-1140 / WM37)</name>
    <name type="common">Yeast</name>
    <name type="synonym">Candida sphaerica</name>
    <dbReference type="NCBI Taxonomy" id="284590"/>
    <lineage>
        <taxon>Eukaryota</taxon>
        <taxon>Fungi</taxon>
        <taxon>Dikarya</taxon>
        <taxon>Ascomycota</taxon>
        <taxon>Saccharomycotina</taxon>
        <taxon>Saccharomycetes</taxon>
        <taxon>Saccharomycetales</taxon>
        <taxon>Saccharomycetaceae</taxon>
        <taxon>Kluyveromyces</taxon>
    </lineage>
</organism>
<keyword evidence="2 3" id="KW-0040">ANK repeat</keyword>
<dbReference type="PROSITE" id="PS50297">
    <property type="entry name" value="ANK_REP_REGION"/>
    <property type="match status" value="2"/>
</dbReference>
<accession>Q6CN31</accession>
<dbReference type="Gene3D" id="1.25.40.20">
    <property type="entry name" value="Ankyrin repeat-containing domain"/>
    <property type="match status" value="1"/>
</dbReference>
<dbReference type="Proteomes" id="UP000000598">
    <property type="component" value="Chromosome E"/>
</dbReference>
<dbReference type="eggNOG" id="KOG4412">
    <property type="taxonomic scope" value="Eukaryota"/>
</dbReference>
<dbReference type="InterPro" id="IPR050776">
    <property type="entry name" value="Ank_Repeat/CDKN_Inhibitor"/>
</dbReference>
<dbReference type="OMA" id="WAVAYNR"/>
<evidence type="ECO:0000256" key="1">
    <source>
        <dbReference type="ARBA" id="ARBA00022737"/>
    </source>
</evidence>
<dbReference type="STRING" id="284590.Q6CN31"/>
<dbReference type="HOGENOM" id="CLU_000134_18_2_1"/>
<dbReference type="PaxDb" id="284590-Q6CN31"/>
<dbReference type="InParanoid" id="Q6CN31"/>
<dbReference type="PANTHER" id="PTHR24201">
    <property type="entry name" value="ANK_REP_REGION DOMAIN-CONTAINING PROTEIN"/>
    <property type="match status" value="1"/>
</dbReference>
<dbReference type="AlphaFoldDB" id="Q6CN31"/>
<evidence type="ECO:0000313" key="5">
    <source>
        <dbReference type="Proteomes" id="UP000000598"/>
    </source>
</evidence>
<dbReference type="InterPro" id="IPR036770">
    <property type="entry name" value="Ankyrin_rpt-contain_sf"/>
</dbReference>
<evidence type="ECO:0000256" key="2">
    <source>
        <dbReference type="ARBA" id="ARBA00023043"/>
    </source>
</evidence>
<dbReference type="PANTHER" id="PTHR24201:SF2">
    <property type="entry name" value="ANKYRIN REPEAT DOMAIN-CONTAINING PROTEIN 42"/>
    <property type="match status" value="1"/>
</dbReference>
<feature type="repeat" description="ANK" evidence="3">
    <location>
        <begin position="36"/>
        <end position="68"/>
    </location>
</feature>
<feature type="repeat" description="ANK" evidence="3">
    <location>
        <begin position="140"/>
        <end position="172"/>
    </location>
</feature>
<dbReference type="PRINTS" id="PR01415">
    <property type="entry name" value="ANKYRIN"/>
</dbReference>
<dbReference type="Pfam" id="PF13637">
    <property type="entry name" value="Ank_4"/>
    <property type="match status" value="1"/>
</dbReference>
<sequence length="230" mass="25129">MGADFLLHAACMNGDTEKVQQILSEFPGAVKVKDDDGRYPLHWAVSFQQDNIIDILLSYMKKIDLDTILDESGWSPVHIASSIGSVTILEKLLNHTVEPNLDLQANNGITALHLACSKKHLNVVQLLVERGASVRIKDGLGQLPLHRAAASGSVGIVSILCDKNSPVNIKDKNGWSPLFHALAEGHGDVAVTLVNKYHALWEGETDNDDLSIDKICVDAKVKDYFLSKVE</sequence>
<reference evidence="4 5" key="1">
    <citation type="journal article" date="2004" name="Nature">
        <title>Genome evolution in yeasts.</title>
        <authorList>
            <consortium name="Genolevures"/>
            <person name="Dujon B."/>
            <person name="Sherman D."/>
            <person name="Fischer G."/>
            <person name="Durrens P."/>
            <person name="Casaregola S."/>
            <person name="Lafontaine I."/>
            <person name="de Montigny J."/>
            <person name="Marck C."/>
            <person name="Neuveglise C."/>
            <person name="Talla E."/>
            <person name="Goffard N."/>
            <person name="Frangeul L."/>
            <person name="Aigle M."/>
            <person name="Anthouard V."/>
            <person name="Babour A."/>
            <person name="Barbe V."/>
            <person name="Barnay S."/>
            <person name="Blanchin S."/>
            <person name="Beckerich J.M."/>
            <person name="Beyne E."/>
            <person name="Bleykasten C."/>
            <person name="Boisrame A."/>
            <person name="Boyer J."/>
            <person name="Cattolico L."/>
            <person name="Confanioleri F."/>
            <person name="de Daruvar A."/>
            <person name="Despons L."/>
            <person name="Fabre E."/>
            <person name="Fairhead C."/>
            <person name="Ferry-Dumazet H."/>
            <person name="Groppi A."/>
            <person name="Hantraye F."/>
            <person name="Hennequin C."/>
            <person name="Jauniaux N."/>
            <person name="Joyet P."/>
            <person name="Kachouri R."/>
            <person name="Kerrest A."/>
            <person name="Koszul R."/>
            <person name="Lemaire M."/>
            <person name="Lesur I."/>
            <person name="Ma L."/>
            <person name="Muller H."/>
            <person name="Nicaud J.M."/>
            <person name="Nikolski M."/>
            <person name="Oztas S."/>
            <person name="Ozier-Kalogeropoulos O."/>
            <person name="Pellenz S."/>
            <person name="Potier S."/>
            <person name="Richard G.F."/>
            <person name="Straub M.L."/>
            <person name="Suleau A."/>
            <person name="Swennene D."/>
            <person name="Tekaia F."/>
            <person name="Wesolowski-Louvel M."/>
            <person name="Westhof E."/>
            <person name="Wirth B."/>
            <person name="Zeniou-Meyer M."/>
            <person name="Zivanovic I."/>
            <person name="Bolotin-Fukuhara M."/>
            <person name="Thierry A."/>
            <person name="Bouchier C."/>
            <person name="Caudron B."/>
            <person name="Scarpelli C."/>
            <person name="Gaillardin C."/>
            <person name="Weissenbach J."/>
            <person name="Wincker P."/>
            <person name="Souciet J.L."/>
        </authorList>
    </citation>
    <scope>NUCLEOTIDE SEQUENCE [LARGE SCALE GENOMIC DNA]</scope>
    <source>
        <strain evidence="5">ATCC 8585 / CBS 2359 / DSM 70799 / NBRC 1267 / NRRL Y-1140 / WM37</strain>
    </source>
</reference>
<proteinExistence type="predicted"/>
<keyword evidence="1" id="KW-0677">Repeat</keyword>